<dbReference type="Pfam" id="PF03372">
    <property type="entry name" value="Exo_endo_phos"/>
    <property type="match status" value="1"/>
</dbReference>
<proteinExistence type="predicted"/>
<reference evidence="2 3" key="2">
    <citation type="submission" date="2023-06" db="EMBL/GenBank/DDBJ databases">
        <authorList>
            <person name="Zeman M."/>
            <person name="Kubasova T."/>
            <person name="Jahodarova E."/>
            <person name="Nykrynova M."/>
            <person name="Rychlik I."/>
        </authorList>
    </citation>
    <scope>NUCLEOTIDE SEQUENCE [LARGE SCALE GENOMIC DNA]</scope>
    <source>
        <strain evidence="2 3">ET341</strain>
    </source>
</reference>
<comment type="caution">
    <text evidence="2">The sequence shown here is derived from an EMBL/GenBank/DDBJ whole genome shotgun (WGS) entry which is preliminary data.</text>
</comment>
<dbReference type="SUPFAM" id="SSF56219">
    <property type="entry name" value="DNase I-like"/>
    <property type="match status" value="1"/>
</dbReference>
<gene>
    <name evidence="2" type="ORF">QUV98_03555</name>
</gene>
<reference evidence="3" key="1">
    <citation type="submission" date="2023-06" db="EMBL/GenBank/DDBJ databases">
        <title>Identification and characterization of horizontal gene transfer across gut microbiota members of farm animals based on homology search.</title>
        <authorList>
            <person name="Zeman M."/>
            <person name="Kubasova T."/>
            <person name="Jahodarova E."/>
            <person name="Nykrynova M."/>
            <person name="Rychlik I."/>
        </authorList>
    </citation>
    <scope>NUCLEOTIDE SEQUENCE [LARGE SCALE GENOMIC DNA]</scope>
    <source>
        <strain evidence="3">ET341</strain>
    </source>
</reference>
<name>A0ABT7UGX0_9FIRM</name>
<accession>A0ABT7UGX0</accession>
<feature type="domain" description="Endonuclease/exonuclease/phosphatase" evidence="1">
    <location>
        <begin position="5"/>
        <end position="222"/>
    </location>
</feature>
<dbReference type="Gene3D" id="3.60.10.10">
    <property type="entry name" value="Endonuclease/exonuclease/phosphatase"/>
    <property type="match status" value="1"/>
</dbReference>
<dbReference type="InterPro" id="IPR005135">
    <property type="entry name" value="Endo/exonuclease/phosphatase"/>
</dbReference>
<dbReference type="InterPro" id="IPR036691">
    <property type="entry name" value="Endo/exonu/phosph_ase_sf"/>
</dbReference>
<evidence type="ECO:0000259" key="1">
    <source>
        <dbReference type="Pfam" id="PF03372"/>
    </source>
</evidence>
<organism evidence="2 3">
    <name type="scientific">Massilimicrobiota timonensis</name>
    <dbReference type="NCBI Taxonomy" id="1776392"/>
    <lineage>
        <taxon>Bacteria</taxon>
        <taxon>Bacillati</taxon>
        <taxon>Bacillota</taxon>
        <taxon>Erysipelotrichia</taxon>
        <taxon>Erysipelotrichales</taxon>
        <taxon>Erysipelotrichaceae</taxon>
        <taxon>Massilimicrobiota</taxon>
    </lineage>
</organism>
<sequence length="234" mass="27527">MKIITLNMNMFRYLIDGSFNEFLKEYQADVVILQEVRSSLADEVTCYTHKISPNLYQEIENIKKTIYLTVALCKDDTWQKVNIDHFHYNNRFVKIKNDDWSIFGLHLPLQDDIDSLLSIIQESDCDIICGDFNAHRKYSQIKNWKVIDNLINDKGYSDLWEKGLKEGKAYYIDYKGEKKKAHQGDFYRTFVGNTHIDYVLAKADIHLIDIIIDMRTLAFTDHCAMIVNYKKDES</sequence>
<keyword evidence="3" id="KW-1185">Reference proteome</keyword>
<dbReference type="Proteomes" id="UP001529275">
    <property type="component" value="Unassembled WGS sequence"/>
</dbReference>
<dbReference type="EMBL" id="JAUDCK010000008">
    <property type="protein sequence ID" value="MDM8195394.1"/>
    <property type="molecule type" value="Genomic_DNA"/>
</dbReference>
<evidence type="ECO:0000313" key="3">
    <source>
        <dbReference type="Proteomes" id="UP001529275"/>
    </source>
</evidence>
<dbReference type="RefSeq" id="WP_289527350.1">
    <property type="nucleotide sequence ID" value="NZ_JAUDCK010000008.1"/>
</dbReference>
<evidence type="ECO:0000313" key="2">
    <source>
        <dbReference type="EMBL" id="MDM8195394.1"/>
    </source>
</evidence>
<protein>
    <recommendedName>
        <fullName evidence="1">Endonuclease/exonuclease/phosphatase domain-containing protein</fullName>
    </recommendedName>
</protein>